<accession>A0A833QEF9</accession>
<evidence type="ECO:0000313" key="4">
    <source>
        <dbReference type="Proteomes" id="UP000623129"/>
    </source>
</evidence>
<feature type="transmembrane region" description="Helical" evidence="1">
    <location>
        <begin position="95"/>
        <end position="111"/>
    </location>
</feature>
<sequence length="123" mass="14196">MGGIGKSTLAKKIFNDPRIEDEFQLKIWVCVSKEVKGEEVFCNQKKTKLENGTRKGTMKHKLSKFDRRVIYFFSIIFSALSFPFCNSLVRACLLNFSFVIFFGSPFAYLGVKMEFCSDSWSLF</sequence>
<reference evidence="3" key="1">
    <citation type="submission" date="2020-01" db="EMBL/GenBank/DDBJ databases">
        <title>Genome sequence of Kobresia littledalei, the first chromosome-level genome in the family Cyperaceae.</title>
        <authorList>
            <person name="Qu G."/>
        </authorList>
    </citation>
    <scope>NUCLEOTIDE SEQUENCE</scope>
    <source>
        <strain evidence="3">C.B.Clarke</strain>
        <tissue evidence="3">Leaf</tissue>
    </source>
</reference>
<keyword evidence="1" id="KW-0472">Membrane</keyword>
<gene>
    <name evidence="3" type="ORF">FCM35_KLT10311</name>
</gene>
<dbReference type="GO" id="GO:0043531">
    <property type="term" value="F:ADP binding"/>
    <property type="evidence" value="ECO:0007669"/>
    <property type="project" value="InterPro"/>
</dbReference>
<keyword evidence="4" id="KW-1185">Reference proteome</keyword>
<proteinExistence type="predicted"/>
<feature type="transmembrane region" description="Helical" evidence="1">
    <location>
        <begin position="69"/>
        <end position="89"/>
    </location>
</feature>
<keyword evidence="1" id="KW-0812">Transmembrane</keyword>
<dbReference type="Gene3D" id="3.40.50.300">
    <property type="entry name" value="P-loop containing nucleotide triphosphate hydrolases"/>
    <property type="match status" value="1"/>
</dbReference>
<dbReference type="InterPro" id="IPR002182">
    <property type="entry name" value="NB-ARC"/>
</dbReference>
<dbReference type="Proteomes" id="UP000623129">
    <property type="component" value="Unassembled WGS sequence"/>
</dbReference>
<comment type="caution">
    <text evidence="3">The sequence shown here is derived from an EMBL/GenBank/DDBJ whole genome shotgun (WGS) entry which is preliminary data.</text>
</comment>
<dbReference type="OrthoDB" id="786390at2759"/>
<name>A0A833QEF9_9POAL</name>
<protein>
    <recommendedName>
        <fullName evidence="2">NB-ARC domain-containing protein</fullName>
    </recommendedName>
</protein>
<feature type="domain" description="NB-ARC" evidence="2">
    <location>
        <begin position="1"/>
        <end position="43"/>
    </location>
</feature>
<evidence type="ECO:0000256" key="1">
    <source>
        <dbReference type="SAM" id="Phobius"/>
    </source>
</evidence>
<evidence type="ECO:0000259" key="2">
    <source>
        <dbReference type="Pfam" id="PF00931"/>
    </source>
</evidence>
<organism evidence="3 4">
    <name type="scientific">Carex littledalei</name>
    <dbReference type="NCBI Taxonomy" id="544730"/>
    <lineage>
        <taxon>Eukaryota</taxon>
        <taxon>Viridiplantae</taxon>
        <taxon>Streptophyta</taxon>
        <taxon>Embryophyta</taxon>
        <taxon>Tracheophyta</taxon>
        <taxon>Spermatophyta</taxon>
        <taxon>Magnoliopsida</taxon>
        <taxon>Liliopsida</taxon>
        <taxon>Poales</taxon>
        <taxon>Cyperaceae</taxon>
        <taxon>Cyperoideae</taxon>
        <taxon>Cariceae</taxon>
        <taxon>Carex</taxon>
        <taxon>Carex subgen. Euthyceras</taxon>
    </lineage>
</organism>
<dbReference type="EMBL" id="SWLB01000020">
    <property type="protein sequence ID" value="KAF3325240.1"/>
    <property type="molecule type" value="Genomic_DNA"/>
</dbReference>
<keyword evidence="1" id="KW-1133">Transmembrane helix</keyword>
<dbReference type="InterPro" id="IPR027417">
    <property type="entry name" value="P-loop_NTPase"/>
</dbReference>
<dbReference type="Pfam" id="PF00931">
    <property type="entry name" value="NB-ARC"/>
    <property type="match status" value="1"/>
</dbReference>
<dbReference type="SUPFAM" id="SSF52540">
    <property type="entry name" value="P-loop containing nucleoside triphosphate hydrolases"/>
    <property type="match status" value="1"/>
</dbReference>
<dbReference type="AlphaFoldDB" id="A0A833QEF9"/>
<evidence type="ECO:0000313" key="3">
    <source>
        <dbReference type="EMBL" id="KAF3325240.1"/>
    </source>
</evidence>